<evidence type="ECO:0000256" key="1">
    <source>
        <dbReference type="SAM" id="MobiDB-lite"/>
    </source>
</evidence>
<organism evidence="2 3">
    <name type="scientific">Dovyalis caffra</name>
    <dbReference type="NCBI Taxonomy" id="77055"/>
    <lineage>
        <taxon>Eukaryota</taxon>
        <taxon>Viridiplantae</taxon>
        <taxon>Streptophyta</taxon>
        <taxon>Embryophyta</taxon>
        <taxon>Tracheophyta</taxon>
        <taxon>Spermatophyta</taxon>
        <taxon>Magnoliopsida</taxon>
        <taxon>eudicotyledons</taxon>
        <taxon>Gunneridae</taxon>
        <taxon>Pentapetalae</taxon>
        <taxon>rosids</taxon>
        <taxon>fabids</taxon>
        <taxon>Malpighiales</taxon>
        <taxon>Salicaceae</taxon>
        <taxon>Flacourtieae</taxon>
        <taxon>Dovyalis</taxon>
    </lineage>
</organism>
<dbReference type="AlphaFoldDB" id="A0AAV1QR95"/>
<proteinExistence type="predicted"/>
<accession>A0AAV1QR95</accession>
<evidence type="ECO:0000313" key="2">
    <source>
        <dbReference type="EMBL" id="CAK7322536.1"/>
    </source>
</evidence>
<feature type="region of interest" description="Disordered" evidence="1">
    <location>
        <begin position="22"/>
        <end position="50"/>
    </location>
</feature>
<protein>
    <recommendedName>
        <fullName evidence="4">Pvs-trna-like protein</fullName>
    </recommendedName>
</protein>
<dbReference type="Proteomes" id="UP001314170">
    <property type="component" value="Unassembled WGS sequence"/>
</dbReference>
<name>A0AAV1QR95_9ROSI</name>
<keyword evidence="3" id="KW-1185">Reference proteome</keyword>
<dbReference type="EMBL" id="CAWUPB010000026">
    <property type="protein sequence ID" value="CAK7322536.1"/>
    <property type="molecule type" value="Genomic_DNA"/>
</dbReference>
<feature type="compositionally biased region" description="Low complexity" evidence="1">
    <location>
        <begin position="26"/>
        <end position="39"/>
    </location>
</feature>
<evidence type="ECO:0008006" key="4">
    <source>
        <dbReference type="Google" id="ProtNLM"/>
    </source>
</evidence>
<gene>
    <name evidence="2" type="ORF">DCAF_LOCUS146</name>
</gene>
<comment type="caution">
    <text evidence="2">The sequence shown here is derived from an EMBL/GenBank/DDBJ whole genome shotgun (WGS) entry which is preliminary data.</text>
</comment>
<sequence>MGWRRWGRSMDFPFSSHFTKGLKGDSASSYSQGPTSSSSLRIPNKGTLGESLTPTIIHVRSILDPTNCPSYLLYVLDGLSLYR</sequence>
<reference evidence="2 3" key="1">
    <citation type="submission" date="2024-01" db="EMBL/GenBank/DDBJ databases">
        <authorList>
            <person name="Waweru B."/>
        </authorList>
    </citation>
    <scope>NUCLEOTIDE SEQUENCE [LARGE SCALE GENOMIC DNA]</scope>
</reference>
<evidence type="ECO:0000313" key="3">
    <source>
        <dbReference type="Proteomes" id="UP001314170"/>
    </source>
</evidence>